<accession>A0ABQ4SPC0</accession>
<evidence type="ECO:0000256" key="1">
    <source>
        <dbReference type="PROSITE-ProRule" id="PRU00182"/>
    </source>
</evidence>
<dbReference type="Gene3D" id="3.10.290.10">
    <property type="entry name" value="RNA-binding S4 domain"/>
    <property type="match status" value="1"/>
</dbReference>
<protein>
    <recommendedName>
        <fullName evidence="4">RNA-binding protein</fullName>
    </recommendedName>
</protein>
<keyword evidence="1" id="KW-0694">RNA-binding</keyword>
<dbReference type="EMBL" id="BPQR01000005">
    <property type="protein sequence ID" value="GJE05057.1"/>
    <property type="molecule type" value="Genomic_DNA"/>
</dbReference>
<evidence type="ECO:0008006" key="4">
    <source>
        <dbReference type="Google" id="ProtNLM"/>
    </source>
</evidence>
<proteinExistence type="predicted"/>
<keyword evidence="3" id="KW-1185">Reference proteome</keyword>
<dbReference type="InterPro" id="IPR036986">
    <property type="entry name" value="S4_RNA-bd_sf"/>
</dbReference>
<dbReference type="CDD" id="cd00165">
    <property type="entry name" value="S4"/>
    <property type="match status" value="1"/>
</dbReference>
<gene>
    <name evidence="2" type="ORF">AOPFMNJM_0352</name>
</gene>
<dbReference type="SUPFAM" id="SSF55174">
    <property type="entry name" value="Alpha-L RNA-binding motif"/>
    <property type="match status" value="1"/>
</dbReference>
<comment type="caution">
    <text evidence="2">The sequence shown here is derived from an EMBL/GenBank/DDBJ whole genome shotgun (WGS) entry which is preliminary data.</text>
</comment>
<organism evidence="2 3">
    <name type="scientific">Methylobacterium jeotgali</name>
    <dbReference type="NCBI Taxonomy" id="381630"/>
    <lineage>
        <taxon>Bacteria</taxon>
        <taxon>Pseudomonadati</taxon>
        <taxon>Pseudomonadota</taxon>
        <taxon>Alphaproteobacteria</taxon>
        <taxon>Hyphomicrobiales</taxon>
        <taxon>Methylobacteriaceae</taxon>
        <taxon>Methylobacterium</taxon>
    </lineage>
</organism>
<name>A0ABQ4SPC0_9HYPH</name>
<reference evidence="2" key="2">
    <citation type="submission" date="2021-08" db="EMBL/GenBank/DDBJ databases">
        <authorList>
            <person name="Tani A."/>
            <person name="Ola A."/>
            <person name="Ogura Y."/>
            <person name="Katsura K."/>
            <person name="Hayashi T."/>
        </authorList>
    </citation>
    <scope>NUCLEOTIDE SEQUENCE</scope>
    <source>
        <strain evidence="2">LMG 23639</strain>
    </source>
</reference>
<evidence type="ECO:0000313" key="3">
    <source>
        <dbReference type="Proteomes" id="UP001055102"/>
    </source>
</evidence>
<evidence type="ECO:0000313" key="2">
    <source>
        <dbReference type="EMBL" id="GJE05057.1"/>
    </source>
</evidence>
<dbReference type="PROSITE" id="PS50889">
    <property type="entry name" value="S4"/>
    <property type="match status" value="1"/>
</dbReference>
<sequence length="63" mass="6563">MVAEGRIRLNGLRVENAAKAVGPGDVLTIAAAHGTVVARVLAVSERRGGAPEAQRLYEPVEKA</sequence>
<reference evidence="2" key="1">
    <citation type="journal article" date="2021" name="Front. Microbiol.">
        <title>Comprehensive Comparative Genomics and Phenotyping of Methylobacterium Species.</title>
        <authorList>
            <person name="Alessa O."/>
            <person name="Ogura Y."/>
            <person name="Fujitani Y."/>
            <person name="Takami H."/>
            <person name="Hayashi T."/>
            <person name="Sahin N."/>
            <person name="Tani A."/>
        </authorList>
    </citation>
    <scope>NUCLEOTIDE SEQUENCE</scope>
    <source>
        <strain evidence="2">LMG 23639</strain>
    </source>
</reference>
<dbReference type="Proteomes" id="UP001055102">
    <property type="component" value="Unassembled WGS sequence"/>
</dbReference>